<dbReference type="PANTHER" id="PTHR48051:SF46">
    <property type="entry name" value="LEUCINE RICH REPEAT-CONTAINING DOMAIN PROTEIN"/>
    <property type="match status" value="1"/>
</dbReference>
<feature type="region of interest" description="Disordered" evidence="3">
    <location>
        <begin position="277"/>
        <end position="329"/>
    </location>
</feature>
<keyword evidence="2" id="KW-0677">Repeat</keyword>
<evidence type="ECO:0000256" key="3">
    <source>
        <dbReference type="SAM" id="MobiDB-lite"/>
    </source>
</evidence>
<dbReference type="Gene3D" id="3.80.10.10">
    <property type="entry name" value="Ribonuclease Inhibitor"/>
    <property type="match status" value="1"/>
</dbReference>
<dbReference type="STRING" id="930990.A0A067MTL4"/>
<dbReference type="GO" id="GO:0005737">
    <property type="term" value="C:cytoplasm"/>
    <property type="evidence" value="ECO:0007669"/>
    <property type="project" value="TreeGrafter"/>
</dbReference>
<protein>
    <recommendedName>
        <fullName evidence="6">RAM signaling network component</fullName>
    </recommendedName>
</protein>
<feature type="compositionally biased region" description="Low complexity" evidence="3">
    <location>
        <begin position="309"/>
        <end position="322"/>
    </location>
</feature>
<feature type="region of interest" description="Disordered" evidence="3">
    <location>
        <begin position="373"/>
        <end position="417"/>
    </location>
</feature>
<dbReference type="InterPro" id="IPR003591">
    <property type="entry name" value="Leu-rich_rpt_typical-subtyp"/>
</dbReference>
<feature type="region of interest" description="Disordered" evidence="3">
    <location>
        <begin position="657"/>
        <end position="732"/>
    </location>
</feature>
<gene>
    <name evidence="4" type="ORF">BOTBODRAFT_171740</name>
</gene>
<dbReference type="OrthoDB" id="1394818at2759"/>
<dbReference type="SUPFAM" id="SSF52058">
    <property type="entry name" value="L domain-like"/>
    <property type="match status" value="1"/>
</dbReference>
<dbReference type="HOGENOM" id="CLU_006272_0_0_1"/>
<dbReference type="InterPro" id="IPR032675">
    <property type="entry name" value="LRR_dom_sf"/>
</dbReference>
<feature type="compositionally biased region" description="Low complexity" evidence="3">
    <location>
        <begin position="745"/>
        <end position="758"/>
    </location>
</feature>
<feature type="compositionally biased region" description="Low complexity" evidence="3">
    <location>
        <begin position="289"/>
        <end position="301"/>
    </location>
</feature>
<evidence type="ECO:0008006" key="6">
    <source>
        <dbReference type="Google" id="ProtNLM"/>
    </source>
</evidence>
<dbReference type="InterPro" id="IPR001611">
    <property type="entry name" value="Leu-rich_rpt"/>
</dbReference>
<keyword evidence="5" id="KW-1185">Reference proteome</keyword>
<dbReference type="PANTHER" id="PTHR48051">
    <property type="match status" value="1"/>
</dbReference>
<dbReference type="AlphaFoldDB" id="A0A067MTL4"/>
<dbReference type="PROSITE" id="PS51450">
    <property type="entry name" value="LRR"/>
    <property type="match status" value="1"/>
</dbReference>
<organism evidence="4 5">
    <name type="scientific">Botryobasidium botryosum (strain FD-172 SS1)</name>
    <dbReference type="NCBI Taxonomy" id="930990"/>
    <lineage>
        <taxon>Eukaryota</taxon>
        <taxon>Fungi</taxon>
        <taxon>Dikarya</taxon>
        <taxon>Basidiomycota</taxon>
        <taxon>Agaricomycotina</taxon>
        <taxon>Agaricomycetes</taxon>
        <taxon>Cantharellales</taxon>
        <taxon>Botryobasidiaceae</taxon>
        <taxon>Botryobasidium</taxon>
    </lineage>
</organism>
<dbReference type="SMART" id="SM00369">
    <property type="entry name" value="LRR_TYP"/>
    <property type="match status" value="3"/>
</dbReference>
<evidence type="ECO:0000256" key="1">
    <source>
        <dbReference type="ARBA" id="ARBA00022614"/>
    </source>
</evidence>
<dbReference type="Proteomes" id="UP000027195">
    <property type="component" value="Unassembled WGS sequence"/>
</dbReference>
<feature type="compositionally biased region" description="Low complexity" evidence="3">
    <location>
        <begin position="657"/>
        <end position="670"/>
    </location>
</feature>
<dbReference type="EMBL" id="KL198022">
    <property type="protein sequence ID" value="KDQ18050.1"/>
    <property type="molecule type" value="Genomic_DNA"/>
</dbReference>
<accession>A0A067MTL4</accession>
<feature type="compositionally biased region" description="Polar residues" evidence="3">
    <location>
        <begin position="699"/>
        <end position="719"/>
    </location>
</feature>
<evidence type="ECO:0000256" key="2">
    <source>
        <dbReference type="ARBA" id="ARBA00022737"/>
    </source>
</evidence>
<dbReference type="Pfam" id="PF10428">
    <property type="entry name" value="SOG2"/>
    <property type="match status" value="1"/>
</dbReference>
<evidence type="ECO:0000313" key="4">
    <source>
        <dbReference type="EMBL" id="KDQ18050.1"/>
    </source>
</evidence>
<dbReference type="InterPro" id="IPR019487">
    <property type="entry name" value="RAM_signalling_pathway_SOG2"/>
</dbReference>
<proteinExistence type="predicted"/>
<evidence type="ECO:0000313" key="5">
    <source>
        <dbReference type="Proteomes" id="UP000027195"/>
    </source>
</evidence>
<name>A0A067MTL4_BOTB1</name>
<dbReference type="InParanoid" id="A0A067MTL4"/>
<feature type="region of interest" description="Disordered" evidence="3">
    <location>
        <begin position="745"/>
        <end position="794"/>
    </location>
</feature>
<sequence length="977" mass="105849">MDRDARRVPGASSSSRAQPLNHNHIAQARLASPDDGKTLDLSHKSLGEVGESGAEELARIGAGEPGSKCSITRSVLSSVGALPIALGYNHLSTLPKAFVLLARLRYLNLRVNSFTVFPLVLTTLPSLEILDISRNKLKQLPEKPGNLVNLRVFSLGKNRLERLPLYLVDFKKLKVFKVESNPIQWPPKAVLERFTLNDTDEGMEMWISEVRKWIADHTPVESRDDDTLRRISEAVRSSVAASRNGVPSVVEKEPHVEEDAFAKHLNSLQAQKNPELSAPSHFRFPSTDSVSSYGSEGSVSGNRHGRTWSVSSSPPRSGSEEASSTDRDEIVFIPQDATVTLSSVQHGRNASYSPGGPSSIYGGNIAAKKSLPDLRASSRKPALKTTIPERPTFSPSRLDKQALPVSSPSSESAPSMDIERNSYFRRHSTLPASTISKSVPLAFLHVADATRGILFALSQIYTAVRNYTACTIDDRLSSTLGKVLEPASTYMGQLIDALDRFDSQSRRGMPPAHVCRGLLESCRDNVSVFGKVVSVLQMHLRVLTNSHDPRYARTLLLMLYGSVAEVSNSWRAMVPHIEAVQPFLRDQHKAPFSSLGRHAHGGSRGEKPGSADGHLPPASRFQVTTPQAGVARTSRRHAGSFSLKDVQIGKKLPSVLSSFAEPPSSSSSSTPQPPPAPLLSTSLPNSHAPLRSVLRNGGAHTTNGSPSSPGRAHQSTQSRELPPGHRKGHSRVLSQSASLMNLRYASSPMSGATSAATPTPNPMTPPMSNASSSPFATRTNQSPPDHHPPKDPDKVVDQVLLNSIEAAVDAGELVWPELENILGNGAIGAKGSDMRSALSRAQNATVRLRETMQSVQEDKLLPDKRTLGEDAHSFVMSVIGVSKLLKDLSATQPLLPAFRTNVARLTHDTKNLTIFLRVSSFSPSPTPTARPFSPSHSIIEERRPPMPLRTRSATVTSATHVRLQPPTPRDVVPWTPV</sequence>
<feature type="compositionally biased region" description="Basic and acidic residues" evidence="3">
    <location>
        <begin position="784"/>
        <end position="794"/>
    </location>
</feature>
<dbReference type="InterPro" id="IPR050216">
    <property type="entry name" value="LRR_domain-containing"/>
</dbReference>
<feature type="compositionally biased region" description="Polar residues" evidence="3">
    <location>
        <begin position="11"/>
        <end position="21"/>
    </location>
</feature>
<reference evidence="5" key="1">
    <citation type="journal article" date="2014" name="Proc. Natl. Acad. Sci. U.S.A.">
        <title>Extensive sampling of basidiomycete genomes demonstrates inadequacy of the white-rot/brown-rot paradigm for wood decay fungi.</title>
        <authorList>
            <person name="Riley R."/>
            <person name="Salamov A.A."/>
            <person name="Brown D.W."/>
            <person name="Nagy L.G."/>
            <person name="Floudas D."/>
            <person name="Held B.W."/>
            <person name="Levasseur A."/>
            <person name="Lombard V."/>
            <person name="Morin E."/>
            <person name="Otillar R."/>
            <person name="Lindquist E.A."/>
            <person name="Sun H."/>
            <person name="LaButti K.M."/>
            <person name="Schmutz J."/>
            <person name="Jabbour D."/>
            <person name="Luo H."/>
            <person name="Baker S.E."/>
            <person name="Pisabarro A.G."/>
            <person name="Walton J.D."/>
            <person name="Blanchette R.A."/>
            <person name="Henrissat B."/>
            <person name="Martin F."/>
            <person name="Cullen D."/>
            <person name="Hibbett D.S."/>
            <person name="Grigoriev I.V."/>
        </authorList>
    </citation>
    <scope>NUCLEOTIDE SEQUENCE [LARGE SCALE GENOMIC DNA]</scope>
    <source>
        <strain evidence="5">FD-172 SS1</strain>
    </source>
</reference>
<keyword evidence="1" id="KW-0433">Leucine-rich repeat</keyword>
<feature type="region of interest" description="Disordered" evidence="3">
    <location>
        <begin position="954"/>
        <end position="977"/>
    </location>
</feature>
<feature type="region of interest" description="Disordered" evidence="3">
    <location>
        <begin position="1"/>
        <end position="35"/>
    </location>
</feature>
<feature type="compositionally biased region" description="Low complexity" evidence="3">
    <location>
        <begin position="404"/>
        <end position="415"/>
    </location>
</feature>
<feature type="region of interest" description="Disordered" evidence="3">
    <location>
        <begin position="592"/>
        <end position="645"/>
    </location>
</feature>